<evidence type="ECO:0000256" key="1">
    <source>
        <dbReference type="SAM" id="MobiDB-lite"/>
    </source>
</evidence>
<protein>
    <recommendedName>
        <fullName evidence="4">Molecular chaperone Tir</fullName>
    </recommendedName>
</protein>
<dbReference type="InterPro" id="IPR010261">
    <property type="entry name" value="Tir_chaperone"/>
</dbReference>
<comment type="caution">
    <text evidence="2">The sequence shown here is derived from an EMBL/GenBank/DDBJ whole genome shotgun (WGS) entry which is preliminary data.</text>
</comment>
<dbReference type="Proteomes" id="UP000261931">
    <property type="component" value="Unassembled WGS sequence"/>
</dbReference>
<dbReference type="AlphaFoldDB" id="A0A372EJ14"/>
<gene>
    <name evidence="2" type="ORF">DY262_11250</name>
</gene>
<dbReference type="CDD" id="cd17020">
    <property type="entry name" value="T3SC_IA_ShcM-like"/>
    <property type="match status" value="1"/>
</dbReference>
<organism evidence="2 3">
    <name type="scientific">Hydrogenophaga borbori</name>
    <dbReference type="NCBI Taxonomy" id="2294117"/>
    <lineage>
        <taxon>Bacteria</taxon>
        <taxon>Pseudomonadati</taxon>
        <taxon>Pseudomonadota</taxon>
        <taxon>Betaproteobacteria</taxon>
        <taxon>Burkholderiales</taxon>
        <taxon>Comamonadaceae</taxon>
        <taxon>Hydrogenophaga</taxon>
    </lineage>
</organism>
<feature type="region of interest" description="Disordered" evidence="1">
    <location>
        <begin position="1"/>
        <end position="32"/>
    </location>
</feature>
<dbReference type="Gene3D" id="3.30.1460.10">
    <property type="match status" value="1"/>
</dbReference>
<evidence type="ECO:0000313" key="2">
    <source>
        <dbReference type="EMBL" id="RFP78665.1"/>
    </source>
</evidence>
<keyword evidence="3" id="KW-1185">Reference proteome</keyword>
<sequence length="170" mass="18208">MAGRSRGDQNPGSCPVAAPGARPTKGRPMTPDQFQELCRGTARALGLREPNALFNGGEVILDGVKVGAFHEEDQDPEGVFCYADLGPVGPDANPAELLEEVLAINLSLDGERGEVIGLERESRHLVLRVRLNDAQEPMHEGRLADELRRCAAQANALYDSALSGVQRPTA</sequence>
<reference evidence="2 3" key="1">
    <citation type="submission" date="2018-08" db="EMBL/GenBank/DDBJ databases">
        <title>Hydrogenophaga sp. LA-38 isolated from sludge.</title>
        <authorList>
            <person name="Im W.-T."/>
        </authorList>
    </citation>
    <scope>NUCLEOTIDE SEQUENCE [LARGE SCALE GENOMIC DNA]</scope>
    <source>
        <strain evidence="2 3">LA-38</strain>
    </source>
</reference>
<accession>A0A372EJ14</accession>
<proteinExistence type="predicted"/>
<evidence type="ECO:0008006" key="4">
    <source>
        <dbReference type="Google" id="ProtNLM"/>
    </source>
</evidence>
<dbReference type="SUPFAM" id="SSF69635">
    <property type="entry name" value="Type III secretory system chaperone-like"/>
    <property type="match status" value="1"/>
</dbReference>
<dbReference type="GO" id="GO:0030254">
    <property type="term" value="P:protein secretion by the type III secretion system"/>
    <property type="evidence" value="ECO:0007669"/>
    <property type="project" value="InterPro"/>
</dbReference>
<name>A0A372EJ14_9BURK</name>
<evidence type="ECO:0000313" key="3">
    <source>
        <dbReference type="Proteomes" id="UP000261931"/>
    </source>
</evidence>
<dbReference type="EMBL" id="QVLS01000006">
    <property type="protein sequence ID" value="RFP78665.1"/>
    <property type="molecule type" value="Genomic_DNA"/>
</dbReference>
<dbReference type="Pfam" id="PF05932">
    <property type="entry name" value="CesT"/>
    <property type="match status" value="1"/>
</dbReference>